<feature type="chain" id="PRO_5005895900" evidence="2">
    <location>
        <begin position="20"/>
        <end position="113"/>
    </location>
</feature>
<dbReference type="PROSITE" id="PS50015">
    <property type="entry name" value="SAP_B"/>
    <property type="match status" value="1"/>
</dbReference>
<evidence type="ECO:0000256" key="2">
    <source>
        <dbReference type="SAM" id="SignalP"/>
    </source>
</evidence>
<keyword evidence="1" id="KW-1015">Disulfide bond</keyword>
<dbReference type="AlphaFoldDB" id="A0A0N5CGG5"/>
<dbReference type="SMART" id="SM00741">
    <property type="entry name" value="SapB"/>
    <property type="match status" value="1"/>
</dbReference>
<feature type="signal peptide" evidence="2">
    <location>
        <begin position="1"/>
        <end position="19"/>
    </location>
</feature>
<organism evidence="4 5">
    <name type="scientific">Strongyloides papillosus</name>
    <name type="common">Intestinal threadworm</name>
    <dbReference type="NCBI Taxonomy" id="174720"/>
    <lineage>
        <taxon>Eukaryota</taxon>
        <taxon>Metazoa</taxon>
        <taxon>Ecdysozoa</taxon>
        <taxon>Nematoda</taxon>
        <taxon>Chromadorea</taxon>
        <taxon>Rhabditida</taxon>
        <taxon>Tylenchina</taxon>
        <taxon>Panagrolaimomorpha</taxon>
        <taxon>Strongyloidoidea</taxon>
        <taxon>Strongyloididae</taxon>
        <taxon>Strongyloides</taxon>
    </lineage>
</organism>
<keyword evidence="4" id="KW-1185">Reference proteome</keyword>
<evidence type="ECO:0000313" key="5">
    <source>
        <dbReference type="WBParaSite" id="SPAL_0001694100.1"/>
    </source>
</evidence>
<keyword evidence="2" id="KW-0732">Signal</keyword>
<sequence length="113" mass="12752">MKILTIAFLFAALAGVTFSNPQMSNIFSGSLCSPCKFLFQEVKKVMPTVNTDAEHQFKETVKETCDKNSHAIPLLEKVCTQVLDDLLEEVVKDVEILDEEINPEKICKKIRMC</sequence>
<dbReference type="Gene3D" id="1.10.225.10">
    <property type="entry name" value="Saposin-like"/>
    <property type="match status" value="1"/>
</dbReference>
<reference evidence="5" key="1">
    <citation type="submission" date="2017-02" db="UniProtKB">
        <authorList>
            <consortium name="WormBaseParasite"/>
        </authorList>
    </citation>
    <scope>IDENTIFICATION</scope>
</reference>
<dbReference type="InterPro" id="IPR008139">
    <property type="entry name" value="SaposinB_dom"/>
</dbReference>
<dbReference type="SUPFAM" id="SSF47862">
    <property type="entry name" value="Saposin"/>
    <property type="match status" value="1"/>
</dbReference>
<evidence type="ECO:0000259" key="3">
    <source>
        <dbReference type="PROSITE" id="PS50015"/>
    </source>
</evidence>
<protein>
    <submittedName>
        <fullName evidence="5">Saposin B-type domain-containing protein</fullName>
    </submittedName>
</protein>
<dbReference type="InterPro" id="IPR011001">
    <property type="entry name" value="Saposin-like"/>
</dbReference>
<dbReference type="Proteomes" id="UP000046392">
    <property type="component" value="Unplaced"/>
</dbReference>
<accession>A0A0N5CGG5</accession>
<feature type="domain" description="Saposin B-type" evidence="3">
    <location>
        <begin position="28"/>
        <end position="113"/>
    </location>
</feature>
<evidence type="ECO:0000256" key="1">
    <source>
        <dbReference type="ARBA" id="ARBA00023157"/>
    </source>
</evidence>
<dbReference type="WBParaSite" id="SPAL_0001694100.1">
    <property type="protein sequence ID" value="SPAL_0001694100.1"/>
    <property type="gene ID" value="SPAL_0001694100"/>
</dbReference>
<proteinExistence type="predicted"/>
<evidence type="ECO:0000313" key="4">
    <source>
        <dbReference type="Proteomes" id="UP000046392"/>
    </source>
</evidence>
<name>A0A0N5CGG5_STREA</name>